<dbReference type="EMBL" id="CAMPGE010023540">
    <property type="protein sequence ID" value="CAI2381467.1"/>
    <property type="molecule type" value="Genomic_DNA"/>
</dbReference>
<dbReference type="Proteomes" id="UP001295684">
    <property type="component" value="Unassembled WGS sequence"/>
</dbReference>
<comment type="caution">
    <text evidence="1">The sequence shown here is derived from an EMBL/GenBank/DDBJ whole genome shotgun (WGS) entry which is preliminary data.</text>
</comment>
<dbReference type="AlphaFoldDB" id="A0AAD1Y1H7"/>
<gene>
    <name evidence="1" type="ORF">ECRASSUSDP1_LOCUS22923</name>
</gene>
<reference evidence="1" key="1">
    <citation type="submission" date="2023-07" db="EMBL/GenBank/DDBJ databases">
        <authorList>
            <consortium name="AG Swart"/>
            <person name="Singh M."/>
            <person name="Singh A."/>
            <person name="Seah K."/>
            <person name="Emmerich C."/>
        </authorList>
    </citation>
    <scope>NUCLEOTIDE SEQUENCE</scope>
    <source>
        <strain evidence="1">DP1</strain>
    </source>
</reference>
<evidence type="ECO:0000313" key="1">
    <source>
        <dbReference type="EMBL" id="CAI2381467.1"/>
    </source>
</evidence>
<accession>A0AAD1Y1H7</accession>
<name>A0AAD1Y1H7_EUPCR</name>
<sequence length="108" mass="11848">MSTMISLSVTIISPRGFSELCFKALCLFSSLIASFESLSTSFLTSIGFSVFRFSCTIVVPLHILMMDLISNASFGCHAFSRWHQINSNDIGIDCAFTTALRSSNNYLG</sequence>
<proteinExistence type="predicted"/>
<evidence type="ECO:0000313" key="2">
    <source>
        <dbReference type="Proteomes" id="UP001295684"/>
    </source>
</evidence>
<protein>
    <submittedName>
        <fullName evidence="1">Uncharacterized protein</fullName>
    </submittedName>
</protein>
<keyword evidence="2" id="KW-1185">Reference proteome</keyword>
<organism evidence="1 2">
    <name type="scientific">Euplotes crassus</name>
    <dbReference type="NCBI Taxonomy" id="5936"/>
    <lineage>
        <taxon>Eukaryota</taxon>
        <taxon>Sar</taxon>
        <taxon>Alveolata</taxon>
        <taxon>Ciliophora</taxon>
        <taxon>Intramacronucleata</taxon>
        <taxon>Spirotrichea</taxon>
        <taxon>Hypotrichia</taxon>
        <taxon>Euplotida</taxon>
        <taxon>Euplotidae</taxon>
        <taxon>Moneuplotes</taxon>
    </lineage>
</organism>